<name>A0ABD1P3U7_9LAMI</name>
<evidence type="ECO:0000259" key="2">
    <source>
        <dbReference type="Pfam" id="PF20167"/>
    </source>
</evidence>
<dbReference type="Pfam" id="PF20167">
    <property type="entry name" value="Transposase_32"/>
    <property type="match status" value="1"/>
</dbReference>
<organism evidence="3 4">
    <name type="scientific">Abeliophyllum distichum</name>
    <dbReference type="NCBI Taxonomy" id="126358"/>
    <lineage>
        <taxon>Eukaryota</taxon>
        <taxon>Viridiplantae</taxon>
        <taxon>Streptophyta</taxon>
        <taxon>Embryophyta</taxon>
        <taxon>Tracheophyta</taxon>
        <taxon>Spermatophyta</taxon>
        <taxon>Magnoliopsida</taxon>
        <taxon>eudicotyledons</taxon>
        <taxon>Gunneridae</taxon>
        <taxon>Pentapetalae</taxon>
        <taxon>asterids</taxon>
        <taxon>lamiids</taxon>
        <taxon>Lamiales</taxon>
        <taxon>Oleaceae</taxon>
        <taxon>Forsythieae</taxon>
        <taxon>Abeliophyllum</taxon>
    </lineage>
</organism>
<feature type="domain" description="Putative plant transposon protein" evidence="2">
    <location>
        <begin position="59"/>
        <end position="235"/>
    </location>
</feature>
<evidence type="ECO:0000256" key="1">
    <source>
        <dbReference type="SAM" id="MobiDB-lite"/>
    </source>
</evidence>
<dbReference type="InterPro" id="IPR046796">
    <property type="entry name" value="Transposase_32_dom"/>
</dbReference>
<dbReference type="Proteomes" id="UP001604336">
    <property type="component" value="Unassembled WGS sequence"/>
</dbReference>
<evidence type="ECO:0000313" key="3">
    <source>
        <dbReference type="EMBL" id="KAL2458537.1"/>
    </source>
</evidence>
<feature type="compositionally biased region" description="Basic and acidic residues" evidence="1">
    <location>
        <begin position="1"/>
        <end position="10"/>
    </location>
</feature>
<feature type="region of interest" description="Disordered" evidence="1">
    <location>
        <begin position="274"/>
        <end position="319"/>
    </location>
</feature>
<evidence type="ECO:0000313" key="4">
    <source>
        <dbReference type="Proteomes" id="UP001604336"/>
    </source>
</evidence>
<feature type="region of interest" description="Disordered" evidence="1">
    <location>
        <begin position="1"/>
        <end position="25"/>
    </location>
</feature>
<keyword evidence="4" id="KW-1185">Reference proteome</keyword>
<dbReference type="AlphaFoldDB" id="A0ABD1P3U7"/>
<sequence length="407" mass="45459">MAAKRTRSERPPLSSSSEEEDPHTKRINRCPILIGKNVDLASFTFDSPSFNIENLFVGMRWVPILTLNDKVYPTIVKDFYTKMNFSPGSGITCLLRNKHIKTTHELIRTILHLEDGGVHLYTTKTIPHTDDYDSGDACCHVTSKHFEAAVHLSSNQLTLPCRVLHNIIAHIIVPRKGHLDEANHYDVFLLDSILRGRKIDFSYIMMQHMSCVLSGTRPKALPYGMILTKNFQHFEISFRDSVAVLPKATDTINILTLKRMKIFKENGQWVAKSKGFDDESGPFTLPFEGEDMDEDAPSPSPPRPPSHRPSSSTSGFNKDHFNLLNGRIDSLTSTVDGLQHTANIIQTLIGGLQSSADGLSYLHHTVEELRLTMGTLQQSVDGMTSLLQALHSRLDAMVPPPPPSPET</sequence>
<accession>A0ABD1P3U7</accession>
<reference evidence="4" key="1">
    <citation type="submission" date="2024-07" db="EMBL/GenBank/DDBJ databases">
        <title>Two chromosome-level genome assemblies of Korean endemic species Abeliophyllum distichum and Forsythia ovata (Oleaceae).</title>
        <authorList>
            <person name="Jang H."/>
        </authorList>
    </citation>
    <scope>NUCLEOTIDE SEQUENCE [LARGE SCALE GENOMIC DNA]</scope>
</reference>
<protein>
    <recommendedName>
        <fullName evidence="2">Putative plant transposon protein domain-containing protein</fullName>
    </recommendedName>
</protein>
<gene>
    <name evidence="3" type="ORF">Adt_45867</name>
</gene>
<comment type="caution">
    <text evidence="3">The sequence shown here is derived from an EMBL/GenBank/DDBJ whole genome shotgun (WGS) entry which is preliminary data.</text>
</comment>
<proteinExistence type="predicted"/>
<dbReference type="EMBL" id="JBFOLK010000017">
    <property type="protein sequence ID" value="KAL2458537.1"/>
    <property type="molecule type" value="Genomic_DNA"/>
</dbReference>